<keyword evidence="5" id="KW-0812">Transmembrane</keyword>
<name>A0A0D6ET63_9PROT</name>
<evidence type="ECO:0000256" key="7">
    <source>
        <dbReference type="ARBA" id="ARBA00023136"/>
    </source>
</evidence>
<keyword evidence="7" id="KW-0472">Membrane</keyword>
<evidence type="ECO:0000256" key="3">
    <source>
        <dbReference type="ARBA" id="ARBA00022448"/>
    </source>
</evidence>
<accession>A0A0D6ET63</accession>
<sequence length="563" mass="62245">MLLLLLSSSNFAIAIDAGDQLNQIERDQKRREPLRAAPIIEEDKPTPKPKVQGETFKVNNFLFEGNTLVSSDELKAFLKAYLNLEITLDELKSAVDSISIFYKDRGYLATATLPKQDITEGIVRIIITEAKFGGTELMLDPNIKYRIQPEIIQKFVEFNHPKGEILNLNRLGRAILIADELPGVAVTQSLQPGSKEGQTNSVLDINNESAYIARVSTDNYGARATGYARYQANASFLSPLGTGDRIDVAYLHSRGVDFGRFSFSNPIGYSGLRAGVAASALKYEVVAGTALSLKPEGEAETISFDLSYPLNRSRTFDLSLTSSLERKHFRNKIDNATDSNYLVDLLNFGSSLNHKNTLFIAGETYASIDFDFGNANYDNSPASFKSTKVQQHVEGRFNRMKFAINNTQFYTETISSVLKLNGQISDTNLDSSQKIYLGGATGVRSYPTSEGSGSNGYIFSAELHKELPKNFTVLGFYDHGFAQQFNKSKDSLGAAITEEKNTFTLRGYGVSLEWTGFINTYRSSVAAIWSKRIGGHPNPETDGSDSDGRQPHNFLWIRGAINF</sequence>
<proteinExistence type="inferred from homology"/>
<dbReference type="Gene3D" id="2.40.160.50">
    <property type="entry name" value="membrane protein fhac: a member of the omp85/tpsb transporter family"/>
    <property type="match status" value="1"/>
</dbReference>
<keyword evidence="11" id="KW-1185">Reference proteome</keyword>
<dbReference type="OrthoDB" id="5664954at2"/>
<dbReference type="Pfam" id="PF08479">
    <property type="entry name" value="POTRA_2"/>
    <property type="match status" value="1"/>
</dbReference>
<evidence type="ECO:0000313" key="10">
    <source>
        <dbReference type="EMBL" id="CEZ18944.1"/>
    </source>
</evidence>
<dbReference type="HOGENOM" id="CLU_021521_2_2_4"/>
<dbReference type="GO" id="GO:0009279">
    <property type="term" value="C:cell outer membrane"/>
    <property type="evidence" value="ECO:0007669"/>
    <property type="project" value="UniProtKB-SubCell"/>
</dbReference>
<evidence type="ECO:0000259" key="9">
    <source>
        <dbReference type="PROSITE" id="PS51779"/>
    </source>
</evidence>
<organism evidence="10 11">
    <name type="scientific">Candidatus Methylopumilus planktonicus</name>
    <dbReference type="NCBI Taxonomy" id="1581557"/>
    <lineage>
        <taxon>Bacteria</taxon>
        <taxon>Pseudomonadati</taxon>
        <taxon>Pseudomonadota</taxon>
        <taxon>Betaproteobacteria</taxon>
        <taxon>Nitrosomonadales</taxon>
        <taxon>Methylophilaceae</taxon>
        <taxon>Candidatus Methylopumilus</taxon>
    </lineage>
</organism>
<evidence type="ECO:0000313" key="11">
    <source>
        <dbReference type="Proteomes" id="UP000064007"/>
    </source>
</evidence>
<dbReference type="STRING" id="1581557.BN1208_0048"/>
<keyword evidence="6" id="KW-0653">Protein transport</keyword>
<dbReference type="Proteomes" id="UP000064007">
    <property type="component" value="Chromosome 1"/>
</dbReference>
<dbReference type="EMBL" id="LN827929">
    <property type="protein sequence ID" value="CEZ18944.1"/>
    <property type="molecule type" value="Genomic_DNA"/>
</dbReference>
<evidence type="ECO:0000256" key="4">
    <source>
        <dbReference type="ARBA" id="ARBA00022452"/>
    </source>
</evidence>
<keyword evidence="8" id="KW-0998">Cell outer membrane</keyword>
<evidence type="ECO:0000256" key="8">
    <source>
        <dbReference type="ARBA" id="ARBA00023237"/>
    </source>
</evidence>
<evidence type="ECO:0000256" key="5">
    <source>
        <dbReference type="ARBA" id="ARBA00022692"/>
    </source>
</evidence>
<dbReference type="InterPro" id="IPR034746">
    <property type="entry name" value="POTRA"/>
</dbReference>
<keyword evidence="3" id="KW-0813">Transport</keyword>
<feature type="domain" description="POTRA" evidence="9">
    <location>
        <begin position="56"/>
        <end position="130"/>
    </location>
</feature>
<dbReference type="PANTHER" id="PTHR34597">
    <property type="entry name" value="SLR1661 PROTEIN"/>
    <property type="match status" value="1"/>
</dbReference>
<dbReference type="PANTHER" id="PTHR34597:SF1">
    <property type="entry name" value="HEME_HEMOPEXIN TRANSPORTER PROTEIN HUXB"/>
    <property type="match status" value="1"/>
</dbReference>
<dbReference type="Pfam" id="PF03865">
    <property type="entry name" value="ShlB"/>
    <property type="match status" value="1"/>
</dbReference>
<dbReference type="PROSITE" id="PS51779">
    <property type="entry name" value="POTRA"/>
    <property type="match status" value="1"/>
</dbReference>
<comment type="subcellular location">
    <subcellularLocation>
        <location evidence="1">Cell outer membrane</location>
    </subcellularLocation>
</comment>
<evidence type="ECO:0000256" key="6">
    <source>
        <dbReference type="ARBA" id="ARBA00022927"/>
    </source>
</evidence>
<keyword evidence="4" id="KW-1134">Transmembrane beta strand</keyword>
<dbReference type="InterPro" id="IPR051544">
    <property type="entry name" value="TPS_OM_transporter"/>
</dbReference>
<gene>
    <name evidence="10" type="ORF">BN1208_0048</name>
</gene>
<dbReference type="Gene3D" id="3.10.20.310">
    <property type="entry name" value="membrane protein fhac"/>
    <property type="match status" value="1"/>
</dbReference>
<dbReference type="AlphaFoldDB" id="A0A0D6ET63"/>
<comment type="similarity">
    <text evidence="2">Belongs to the TPS (TC 1.B.20) family.</text>
</comment>
<dbReference type="InterPro" id="IPR013686">
    <property type="entry name" value="Polypept-transport_assoc_ShlB"/>
</dbReference>
<evidence type="ECO:0000256" key="1">
    <source>
        <dbReference type="ARBA" id="ARBA00004442"/>
    </source>
</evidence>
<reference evidence="11" key="1">
    <citation type="submission" date="2014-12" db="EMBL/GenBank/DDBJ databases">
        <authorList>
            <person name="Salcher M.M."/>
        </authorList>
    </citation>
    <scope>NUCLEOTIDE SEQUENCE [LARGE SCALE GENOMIC DNA]</scope>
    <source>
        <strain evidence="11">MMS-10A-171</strain>
    </source>
</reference>
<dbReference type="GO" id="GO:0098046">
    <property type="term" value="C:type V protein secretion system complex"/>
    <property type="evidence" value="ECO:0007669"/>
    <property type="project" value="TreeGrafter"/>
</dbReference>
<dbReference type="RefSeq" id="WP_046486638.1">
    <property type="nucleotide sequence ID" value="NZ_LN827929.1"/>
</dbReference>
<dbReference type="GO" id="GO:0046819">
    <property type="term" value="P:protein secretion by the type V secretion system"/>
    <property type="evidence" value="ECO:0007669"/>
    <property type="project" value="TreeGrafter"/>
</dbReference>
<evidence type="ECO:0000256" key="2">
    <source>
        <dbReference type="ARBA" id="ARBA00009055"/>
    </source>
</evidence>
<dbReference type="InterPro" id="IPR005565">
    <property type="entry name" value="Hemolysn_activator_HlyB_C"/>
</dbReference>
<dbReference type="KEGG" id="mbat:BN1208_0048"/>
<protein>
    <submittedName>
        <fullName evidence="10">Putative activation/secretion signal peptide protein</fullName>
    </submittedName>
</protein>
<dbReference type="GO" id="GO:0008320">
    <property type="term" value="F:protein transmembrane transporter activity"/>
    <property type="evidence" value="ECO:0007669"/>
    <property type="project" value="TreeGrafter"/>
</dbReference>